<keyword evidence="1" id="KW-0812">Transmembrane</keyword>
<reference evidence="3" key="1">
    <citation type="submission" date="2020-03" db="EMBL/GenBank/DDBJ databases">
        <title>Complete genome sequence of sulfur-oxidizing bacterium skT11.</title>
        <authorList>
            <person name="Kanda M."/>
            <person name="Kojima H."/>
            <person name="Fukui M."/>
        </authorList>
    </citation>
    <scope>NUCLEOTIDE SEQUENCE [LARGE SCALE GENOMIC DNA]</scope>
    <source>
        <strain evidence="3">skT11</strain>
    </source>
</reference>
<gene>
    <name evidence="2" type="ORF">SKTS_23210</name>
</gene>
<dbReference type="RefSeq" id="WP_173065051.1">
    <property type="nucleotide sequence ID" value="NZ_AP022853.1"/>
</dbReference>
<evidence type="ECO:0000256" key="1">
    <source>
        <dbReference type="SAM" id="Phobius"/>
    </source>
</evidence>
<feature type="transmembrane region" description="Helical" evidence="1">
    <location>
        <begin position="22"/>
        <end position="43"/>
    </location>
</feature>
<dbReference type="KEGG" id="slac:SKTS_23210"/>
<evidence type="ECO:0000313" key="2">
    <source>
        <dbReference type="EMBL" id="BCB27435.1"/>
    </source>
</evidence>
<dbReference type="InterPro" id="IPR008910">
    <property type="entry name" value="MSC_TM_helix"/>
</dbReference>
<feature type="transmembrane region" description="Helical" evidence="1">
    <location>
        <begin position="79"/>
        <end position="102"/>
    </location>
</feature>
<keyword evidence="1" id="KW-0472">Membrane</keyword>
<sequence>MMDFLNLIFDPLEEVFLKFKMFLPNLLAMLVITALGIVLARLIKVMLVKSLVAINFDSWSDRMGFTTLMRKGDLWAKPSATLGAIIFWLLIILTLMIGLSALKVPAIDNLVEQVFSYMPRAFSAAVILIIGYVLTGFISQGVLIAAVNSGYHYAKLIAEAIRTLLMVLILAMAMEQLQIAPSIVLAAFSIIFGGIVIALSISFGVGGIDAARRMIEREGAEKRAEEPRDDIEHI</sequence>
<feature type="transmembrane region" description="Helical" evidence="1">
    <location>
        <begin position="179"/>
        <end position="208"/>
    </location>
</feature>
<dbReference type="Pfam" id="PF05552">
    <property type="entry name" value="MS_channel_1st_1"/>
    <property type="match status" value="2"/>
</dbReference>
<proteinExistence type="predicted"/>
<dbReference type="Proteomes" id="UP000502260">
    <property type="component" value="Chromosome"/>
</dbReference>
<keyword evidence="1" id="KW-1133">Transmembrane helix</keyword>
<name>A0A6F8VF96_9PROT</name>
<evidence type="ECO:0008006" key="4">
    <source>
        <dbReference type="Google" id="ProtNLM"/>
    </source>
</evidence>
<feature type="transmembrane region" description="Helical" evidence="1">
    <location>
        <begin position="122"/>
        <end position="144"/>
    </location>
</feature>
<organism evidence="2 3">
    <name type="scientific">Sulfurimicrobium lacus</name>
    <dbReference type="NCBI Taxonomy" id="2715678"/>
    <lineage>
        <taxon>Bacteria</taxon>
        <taxon>Pseudomonadati</taxon>
        <taxon>Pseudomonadota</taxon>
        <taxon>Betaproteobacteria</taxon>
        <taxon>Nitrosomonadales</taxon>
        <taxon>Sulfuricellaceae</taxon>
        <taxon>Sulfurimicrobium</taxon>
    </lineage>
</organism>
<evidence type="ECO:0000313" key="3">
    <source>
        <dbReference type="Proteomes" id="UP000502260"/>
    </source>
</evidence>
<keyword evidence="3" id="KW-1185">Reference proteome</keyword>
<dbReference type="AlphaFoldDB" id="A0A6F8VF96"/>
<feature type="transmembrane region" description="Helical" evidence="1">
    <location>
        <begin position="156"/>
        <end position="173"/>
    </location>
</feature>
<accession>A0A6F8VF96</accession>
<dbReference type="EMBL" id="AP022853">
    <property type="protein sequence ID" value="BCB27435.1"/>
    <property type="molecule type" value="Genomic_DNA"/>
</dbReference>
<protein>
    <recommendedName>
        <fullName evidence="4">Transporter</fullName>
    </recommendedName>
</protein>